<evidence type="ECO:0000259" key="1">
    <source>
        <dbReference type="Pfam" id="PF06985"/>
    </source>
</evidence>
<protein>
    <recommendedName>
        <fullName evidence="1">Heterokaryon incompatibility domain-containing protein</fullName>
    </recommendedName>
</protein>
<reference evidence="2 3" key="1">
    <citation type="journal article" date="2024" name="Front Chem Biol">
        <title>Unveiling the potential of Daldinia eschscholtzii MFLUCC 19-0629 through bioactivity and bioinformatics studies for enhanced sustainable agriculture production.</title>
        <authorList>
            <person name="Brooks S."/>
            <person name="Weaver J.A."/>
            <person name="Klomchit A."/>
            <person name="Alharthi S.A."/>
            <person name="Onlamun T."/>
            <person name="Nurani R."/>
            <person name="Vong T.K."/>
            <person name="Alberti F."/>
            <person name="Greco C."/>
        </authorList>
    </citation>
    <scope>NUCLEOTIDE SEQUENCE [LARGE SCALE GENOMIC DNA]</scope>
    <source>
        <strain evidence="2">MFLUCC 19-0629</strain>
    </source>
</reference>
<sequence length="692" mass="78487">MDPLASINPYASLKEGLELGQVYQKLPNESARFLRYKGIEKSTTTSEQILVLDLEIHRVQDVKSQYSTLSYAWGHPILEDFEDDYPHIIICGGQRMPIGLNLNHALQHVYLESDIAPPLFWVDALCINQSDLAERTEQVALMTTIYRNASSVVAWLGKDDEDAHKAHALLSEYTPVLEDIESQLISPNPEYKVRPWEVVNLYDDEELHKRYHLTPKTRESWEALVRFLARRWFGRIWVVQEMVFNPSHLICCGPLRFSWHELDSFVRRVFGSQWYGVSLNGLELEMKRIARIFRFHREIRLSQGEELSNDPSFSRLSPEMKLYNITQTYLLSSSSLRATDPRDKVFALSAFVNSYATRRGVKPAWVEADYSLQTEAVMLATTMLLLWSTRSLVVFSYVLDLSCRGQSDLASWVPPFHICGGVASAGSLLDLHQGTKYHASSLSSTEPTFPDLHINWADFGLELQGYLLDTVAEVVEIEMDFLPILELCLRLPRIYINGQTPIDVLWRTLAAGRTDTEFPAPEETAKDFANVIKISLVMIAMEALVAGKTELRERISTVLRDIDMTCPHPSIPKVVEFGDMFNKILGDPNGTRTLIDLQFECAYRTIMEPATGGLKRKVLFRSHRGFLGLAPYSTRLGDEVWLLKGGNLFYVLRGDDGASAKKILLGEGYVHGFMEGEALKLDGMSYTSVILK</sequence>
<dbReference type="Pfam" id="PF26639">
    <property type="entry name" value="Het-6_barrel"/>
    <property type="match status" value="1"/>
</dbReference>
<dbReference type="PANTHER" id="PTHR24148:SF64">
    <property type="entry name" value="HETEROKARYON INCOMPATIBILITY DOMAIN-CONTAINING PROTEIN"/>
    <property type="match status" value="1"/>
</dbReference>
<dbReference type="Proteomes" id="UP001369815">
    <property type="component" value="Unassembled WGS sequence"/>
</dbReference>
<evidence type="ECO:0000313" key="2">
    <source>
        <dbReference type="EMBL" id="KAK6956106.1"/>
    </source>
</evidence>
<organism evidence="2 3">
    <name type="scientific">Daldinia eschscholtzii</name>
    <dbReference type="NCBI Taxonomy" id="292717"/>
    <lineage>
        <taxon>Eukaryota</taxon>
        <taxon>Fungi</taxon>
        <taxon>Dikarya</taxon>
        <taxon>Ascomycota</taxon>
        <taxon>Pezizomycotina</taxon>
        <taxon>Sordariomycetes</taxon>
        <taxon>Xylariomycetidae</taxon>
        <taxon>Xylariales</taxon>
        <taxon>Hypoxylaceae</taxon>
        <taxon>Daldinia</taxon>
    </lineage>
</organism>
<dbReference type="PANTHER" id="PTHR24148">
    <property type="entry name" value="ANKYRIN REPEAT DOMAIN-CONTAINING PROTEIN 39 HOMOLOG-RELATED"/>
    <property type="match status" value="1"/>
</dbReference>
<evidence type="ECO:0000313" key="3">
    <source>
        <dbReference type="Proteomes" id="UP001369815"/>
    </source>
</evidence>
<dbReference type="InterPro" id="IPR052895">
    <property type="entry name" value="HetReg/Transcr_Mod"/>
</dbReference>
<proteinExistence type="predicted"/>
<name>A0AAX6MUA9_9PEZI</name>
<dbReference type="InterPro" id="IPR010730">
    <property type="entry name" value="HET"/>
</dbReference>
<dbReference type="AlphaFoldDB" id="A0AAX6MUA9"/>
<feature type="domain" description="Heterokaryon incompatibility" evidence="1">
    <location>
        <begin position="66"/>
        <end position="241"/>
    </location>
</feature>
<keyword evidence="3" id="KW-1185">Reference proteome</keyword>
<dbReference type="Pfam" id="PF06985">
    <property type="entry name" value="HET"/>
    <property type="match status" value="1"/>
</dbReference>
<accession>A0AAX6MUA9</accession>
<comment type="caution">
    <text evidence="2">The sequence shown here is derived from an EMBL/GenBank/DDBJ whole genome shotgun (WGS) entry which is preliminary data.</text>
</comment>
<gene>
    <name evidence="2" type="ORF">Daesc_001376</name>
</gene>
<dbReference type="EMBL" id="JBANMG010000002">
    <property type="protein sequence ID" value="KAK6956106.1"/>
    <property type="molecule type" value="Genomic_DNA"/>
</dbReference>